<dbReference type="AlphaFoldDB" id="F2C7Z1"/>
<dbReference type="RefSeq" id="WP_002915763.1">
    <property type="nucleotide sequence ID" value="NZ_GL878548.1"/>
</dbReference>
<name>F2C7Z1_STRSA</name>
<dbReference type="EMBL" id="AFBD01000004">
    <property type="protein sequence ID" value="EGF14563.1"/>
    <property type="molecule type" value="Genomic_DNA"/>
</dbReference>
<dbReference type="PATRIC" id="fig|888813.3.peg.1194"/>
<dbReference type="Proteomes" id="UP000005955">
    <property type="component" value="Unassembled WGS sequence"/>
</dbReference>
<accession>F2C7Z1</accession>
<organism evidence="2 3">
    <name type="scientific">Streptococcus sanguinis SK330</name>
    <dbReference type="NCBI Taxonomy" id="888813"/>
    <lineage>
        <taxon>Bacteria</taxon>
        <taxon>Bacillati</taxon>
        <taxon>Bacillota</taxon>
        <taxon>Bacilli</taxon>
        <taxon>Lactobacillales</taxon>
        <taxon>Streptococcaceae</taxon>
        <taxon>Streptococcus</taxon>
    </lineage>
</organism>
<feature type="transmembrane region" description="Helical" evidence="1">
    <location>
        <begin position="29"/>
        <end position="47"/>
    </location>
</feature>
<feature type="transmembrane region" description="Helical" evidence="1">
    <location>
        <begin position="7"/>
        <end position="23"/>
    </location>
</feature>
<evidence type="ECO:0000313" key="3">
    <source>
        <dbReference type="Proteomes" id="UP000005955"/>
    </source>
</evidence>
<comment type="caution">
    <text evidence="2">The sequence shown here is derived from an EMBL/GenBank/DDBJ whole genome shotgun (WGS) entry which is preliminary data.</text>
</comment>
<evidence type="ECO:0000256" key="1">
    <source>
        <dbReference type="SAM" id="Phobius"/>
    </source>
</evidence>
<dbReference type="HOGENOM" id="CLU_206675_0_0_9"/>
<keyword evidence="1" id="KW-0812">Transmembrane</keyword>
<keyword evidence="1" id="KW-1133">Transmembrane helix</keyword>
<keyword evidence="1" id="KW-0472">Membrane</keyword>
<evidence type="ECO:0000313" key="2">
    <source>
        <dbReference type="EMBL" id="EGF14563.1"/>
    </source>
</evidence>
<reference evidence="2 3" key="1">
    <citation type="submission" date="2011-02" db="EMBL/GenBank/DDBJ databases">
        <authorList>
            <person name="Muzny D."/>
            <person name="Qin X."/>
            <person name="Deng J."/>
            <person name="Jiang H."/>
            <person name="Liu Y."/>
            <person name="Qu J."/>
            <person name="Song X.-Z."/>
            <person name="Zhang L."/>
            <person name="Thornton R."/>
            <person name="Coyle M."/>
            <person name="Francisco L."/>
            <person name="Jackson L."/>
            <person name="Javaid M."/>
            <person name="Korchina V."/>
            <person name="Kovar C."/>
            <person name="Mata R."/>
            <person name="Mathew T."/>
            <person name="Ngo R."/>
            <person name="Nguyen L."/>
            <person name="Nguyen N."/>
            <person name="Okwuonu G."/>
            <person name="Ongeri F."/>
            <person name="Pham C."/>
            <person name="Simmons D."/>
            <person name="Wilczek-Boney K."/>
            <person name="Hale W."/>
            <person name="Jakkamsetti A."/>
            <person name="Pham P."/>
            <person name="Ruth R."/>
            <person name="San Lucas F."/>
            <person name="Warren J."/>
            <person name="Zhang J."/>
            <person name="Zhao Z."/>
            <person name="Zhou C."/>
            <person name="Zhu D."/>
            <person name="Lee S."/>
            <person name="Bess C."/>
            <person name="Blankenburg K."/>
            <person name="Forbes L."/>
            <person name="Fu Q."/>
            <person name="Gubbala S."/>
            <person name="Hirani K."/>
            <person name="Jayaseelan J.C."/>
            <person name="Lara F."/>
            <person name="Munidasa M."/>
            <person name="Palculict T."/>
            <person name="Patil S."/>
            <person name="Pu L.-L."/>
            <person name="Saada N."/>
            <person name="Tang L."/>
            <person name="Weissenberger G."/>
            <person name="Zhu Y."/>
            <person name="Hemphill L."/>
            <person name="Shang Y."/>
            <person name="Youmans B."/>
            <person name="Ayvaz T."/>
            <person name="Ross M."/>
            <person name="Santibanez J."/>
            <person name="Aqrawi P."/>
            <person name="Gross S."/>
            <person name="Joshi V."/>
            <person name="Fowler G."/>
            <person name="Nazareth L."/>
            <person name="Reid J."/>
            <person name="Worley K."/>
            <person name="Petrosino J."/>
            <person name="Highlander S."/>
            <person name="Gibbs R."/>
        </authorList>
    </citation>
    <scope>NUCLEOTIDE SEQUENCE [LARGE SCALE GENOMIC DNA]</scope>
    <source>
        <strain evidence="2 3">SK330</strain>
    </source>
</reference>
<gene>
    <name evidence="2" type="ORF">HMPREF9386_1217</name>
</gene>
<protein>
    <submittedName>
        <fullName evidence="2">Uncharacterized protein</fullName>
    </submittedName>
</protein>
<proteinExistence type="predicted"/>
<sequence length="62" mass="6842">MDKKKPSLVWLAAAGIFFFVGWTQKNQTFIVLAFSSVIFACSSYAIGGQKKGDRDREDGDHG</sequence>